<dbReference type="Pfam" id="PF13385">
    <property type="entry name" value="Laminin_G_3"/>
    <property type="match status" value="1"/>
</dbReference>
<evidence type="ECO:0000256" key="3">
    <source>
        <dbReference type="SAM" id="SignalP"/>
    </source>
</evidence>
<keyword evidence="1 3" id="KW-0732">Signal</keyword>
<dbReference type="InterPro" id="IPR013320">
    <property type="entry name" value="ConA-like_dom_sf"/>
</dbReference>
<evidence type="ECO:0000259" key="4">
    <source>
        <dbReference type="SMART" id="SM00560"/>
    </source>
</evidence>
<dbReference type="PANTHER" id="PTHR35889:SF3">
    <property type="entry name" value="F-BOX DOMAIN-CONTAINING PROTEIN"/>
    <property type="match status" value="1"/>
</dbReference>
<dbReference type="EMBL" id="JAGKQQ010000001">
    <property type="protein sequence ID" value="MBP3955704.1"/>
    <property type="molecule type" value="Genomic_DNA"/>
</dbReference>
<dbReference type="InterPro" id="IPR011429">
    <property type="entry name" value="Cyt_c_Planctomycete-type"/>
</dbReference>
<dbReference type="Proteomes" id="UP000676565">
    <property type="component" value="Unassembled WGS sequence"/>
</dbReference>
<evidence type="ECO:0000313" key="5">
    <source>
        <dbReference type="EMBL" id="MBP3955704.1"/>
    </source>
</evidence>
<dbReference type="Pfam" id="PF07587">
    <property type="entry name" value="PSD1"/>
    <property type="match status" value="1"/>
</dbReference>
<name>A0ABS5BPP1_9BACT</name>
<dbReference type="PANTHER" id="PTHR35889">
    <property type="entry name" value="CYCLOINULO-OLIGOSACCHARIDE FRUCTANOTRANSFERASE-RELATED"/>
    <property type="match status" value="1"/>
</dbReference>
<dbReference type="RefSeq" id="WP_210653769.1">
    <property type="nucleotide sequence ID" value="NZ_JAGKQQ010000001.1"/>
</dbReference>
<feature type="signal peptide" evidence="3">
    <location>
        <begin position="1"/>
        <end position="19"/>
    </location>
</feature>
<accession>A0ABS5BPP1</accession>
<feature type="chain" id="PRO_5046543942" evidence="3">
    <location>
        <begin position="20"/>
        <end position="1027"/>
    </location>
</feature>
<dbReference type="SUPFAM" id="SSF46626">
    <property type="entry name" value="Cytochrome c"/>
    <property type="match status" value="1"/>
</dbReference>
<reference evidence="5 6" key="1">
    <citation type="submission" date="2021-04" db="EMBL/GenBank/DDBJ databases">
        <authorList>
            <person name="Ivanova A."/>
        </authorList>
    </citation>
    <scope>NUCLEOTIDE SEQUENCE [LARGE SCALE GENOMIC DNA]</scope>
    <source>
        <strain evidence="5 6">G18</strain>
    </source>
</reference>
<evidence type="ECO:0000256" key="2">
    <source>
        <dbReference type="ARBA" id="ARBA00023157"/>
    </source>
</evidence>
<proteinExistence type="predicted"/>
<dbReference type="Pfam" id="PF07635">
    <property type="entry name" value="PSCyt1"/>
    <property type="match status" value="1"/>
</dbReference>
<keyword evidence="6" id="KW-1185">Reference proteome</keyword>
<dbReference type="Pfam" id="PF07583">
    <property type="entry name" value="PSCyt2"/>
    <property type="match status" value="1"/>
</dbReference>
<keyword evidence="2" id="KW-1015">Disulfide bond</keyword>
<evidence type="ECO:0000256" key="1">
    <source>
        <dbReference type="ARBA" id="ARBA00022729"/>
    </source>
</evidence>
<dbReference type="Gene3D" id="1.10.760.10">
    <property type="entry name" value="Cytochrome c-like domain"/>
    <property type="match status" value="1"/>
</dbReference>
<dbReference type="InterPro" id="IPR036909">
    <property type="entry name" value="Cyt_c-like_dom_sf"/>
</dbReference>
<sequence>MLRIACLVLVLALAPGARAAEPTPVDFSRDVLPVLSDYCFQCHGPDANSRKAKLRLDDKTALEGRGVVVPGKPKESALVERITSTDPDSVMPPPSLKRKLSAQQIDALTRWVEQGAKWSTHWAFDPVTKPEVPTELKNQQRVANPIDAFVQSRLTREGLSPAPPADRERLLRRVTFDLTGLPPTIAEIDAFLKDDAPNAYEKVVDRLLASPRYGERMAGEWLDIARFADTHGYQMDRARPVWPYRDWVISAYNRNLPFNDFATWQLAGDLLPRATKDQRLATAFNRLHMQNEEGGIVEEEFRVAYVNDRTTTFGTAFLGLTLECSRCHDHKFDPVSQKDYYSLFAFFQNIDESGQTSYFTAATPVPALLLSTDAQDAKLAELRAAVGTKRDALAKARGTARAEFAKWKRPTKLDVSGLVGSYSFDDIKAGKVANGADEKTPGSAVEGPKLVPGKLGRAVELTGENGFTFPGVGHFTRDDPFTLSLWVKSPAPVPRAVLVHHSQAPIDAGSRGYELLLEDGKVAFGLHHMWPGNSLKVRSKTAVPASAWVHLTATYDGSSTAAGVKLYLDGKPLEVDVIRDKLTKDITYGGEPNLAVGYRFRDNGFKGGLVDEFRVYNRALTVAEIVSEPGDEALFEYFASAIHEPSKKAAEDLRAARKAYTGLVNPIAEIMVMDEMPVPKPAHVLKRGVYDSLGEKVAAGTPKALPPFPKGAPRNRLGLAQWLTDPENPLMARVTVNRAWQQMFGRGLVETADNFGTQGARPTHPELLDWLAREFVRTGWDQKRLLKTIALSATYCQSSKAAPDVLARDPHNELLARGPVKRLTAEMLRDQALASSGLLVEKLGGPSVRPYQPAGLWEEIAMGRPRYEQSRGDDLYRRSLYTFWKRTVPPPSMTTFDAADRSVCSVKRQSTSTPLQALVLLNDVQFVEAARFVGQRALKEGGAAAEGRAAWTFRLVTGRTPSDKERAVLAKLFAEQKALFEKDPAAAKKLLGVGEKPVDMMLPVADLAAATVLANVLFNHDEAVMRR</sequence>
<gene>
    <name evidence="5" type="ORF">J8F10_10465</name>
</gene>
<comment type="caution">
    <text evidence="5">The sequence shown here is derived from an EMBL/GenBank/DDBJ whole genome shotgun (WGS) entry which is preliminary data.</text>
</comment>
<protein>
    <submittedName>
        <fullName evidence="5">DUF1553 domain-containing protein</fullName>
    </submittedName>
</protein>
<dbReference type="InterPro" id="IPR006558">
    <property type="entry name" value="LamG-like"/>
</dbReference>
<evidence type="ECO:0000313" key="6">
    <source>
        <dbReference type="Proteomes" id="UP000676565"/>
    </source>
</evidence>
<dbReference type="Gene3D" id="2.60.120.200">
    <property type="match status" value="1"/>
</dbReference>
<dbReference type="InterPro" id="IPR022655">
    <property type="entry name" value="DUF1553"/>
</dbReference>
<dbReference type="SMART" id="SM00560">
    <property type="entry name" value="LamGL"/>
    <property type="match status" value="1"/>
</dbReference>
<dbReference type="SUPFAM" id="SSF49899">
    <property type="entry name" value="Concanavalin A-like lectins/glucanases"/>
    <property type="match status" value="1"/>
</dbReference>
<organism evidence="5 6">
    <name type="scientific">Gemmata palustris</name>
    <dbReference type="NCBI Taxonomy" id="2822762"/>
    <lineage>
        <taxon>Bacteria</taxon>
        <taxon>Pseudomonadati</taxon>
        <taxon>Planctomycetota</taxon>
        <taxon>Planctomycetia</taxon>
        <taxon>Gemmatales</taxon>
        <taxon>Gemmataceae</taxon>
        <taxon>Gemmata</taxon>
    </lineage>
</organism>
<dbReference type="InterPro" id="IPR011444">
    <property type="entry name" value="DUF1549"/>
</dbReference>
<feature type="domain" description="LamG-like jellyroll fold" evidence="4">
    <location>
        <begin position="479"/>
        <end position="623"/>
    </location>
</feature>